<name>A0AA41XGH4_9MICO</name>
<feature type="domain" description="Amine oxidase" evidence="1">
    <location>
        <begin position="122"/>
        <end position="340"/>
    </location>
</feature>
<reference evidence="2" key="1">
    <citation type="submission" date="2022-08" db="EMBL/GenBank/DDBJ databases">
        <authorList>
            <person name="Deng Y."/>
            <person name="Han X.-F."/>
            <person name="Zhang Y.-Q."/>
        </authorList>
    </citation>
    <scope>NUCLEOTIDE SEQUENCE</scope>
    <source>
        <strain evidence="2">CPCC 203407</strain>
    </source>
</reference>
<dbReference type="GO" id="GO:0016491">
    <property type="term" value="F:oxidoreductase activity"/>
    <property type="evidence" value="ECO:0007669"/>
    <property type="project" value="InterPro"/>
</dbReference>
<accession>A0AA41XGH4</accession>
<proteinExistence type="predicted"/>
<dbReference type="SUPFAM" id="SSF51905">
    <property type="entry name" value="FAD/NAD(P)-binding domain"/>
    <property type="match status" value="1"/>
</dbReference>
<evidence type="ECO:0000313" key="3">
    <source>
        <dbReference type="Proteomes" id="UP001165587"/>
    </source>
</evidence>
<protein>
    <submittedName>
        <fullName evidence="2">FAD-dependent oxidoreductase</fullName>
    </submittedName>
</protein>
<gene>
    <name evidence="2" type="ORF">N1028_17870</name>
</gene>
<comment type="caution">
    <text evidence="2">The sequence shown here is derived from an EMBL/GenBank/DDBJ whole genome shotgun (WGS) entry which is preliminary data.</text>
</comment>
<dbReference type="Pfam" id="PF13450">
    <property type="entry name" value="NAD_binding_8"/>
    <property type="match status" value="1"/>
</dbReference>
<dbReference type="Gene3D" id="3.90.660.10">
    <property type="match status" value="1"/>
</dbReference>
<dbReference type="RefSeq" id="WP_259530805.1">
    <property type="nucleotide sequence ID" value="NZ_JANLCK010000014.1"/>
</dbReference>
<dbReference type="Proteomes" id="UP001165587">
    <property type="component" value="Unassembled WGS sequence"/>
</dbReference>
<dbReference type="PANTHER" id="PTHR16128:SF5">
    <property type="entry name" value="FAD_NAD(P)-BINDING OXIDOREDUCTASE FAMILY PROTEIN"/>
    <property type="match status" value="1"/>
</dbReference>
<dbReference type="PRINTS" id="PR00420">
    <property type="entry name" value="RNGMNOXGNASE"/>
</dbReference>
<dbReference type="InterPro" id="IPR036188">
    <property type="entry name" value="FAD/NAD-bd_sf"/>
</dbReference>
<dbReference type="EMBL" id="JANLCK010000014">
    <property type="protein sequence ID" value="MCS5727767.1"/>
    <property type="molecule type" value="Genomic_DNA"/>
</dbReference>
<dbReference type="InterPro" id="IPR002937">
    <property type="entry name" value="Amino_oxidase"/>
</dbReference>
<dbReference type="Gene3D" id="3.50.50.60">
    <property type="entry name" value="FAD/NAD(P)-binding domain"/>
    <property type="match status" value="1"/>
</dbReference>
<dbReference type="Pfam" id="PF01593">
    <property type="entry name" value="Amino_oxidase"/>
    <property type="match status" value="1"/>
</dbReference>
<dbReference type="PANTHER" id="PTHR16128">
    <property type="entry name" value="FAD/NAD(P)-BINDING OXIDOREDUCTASE FAMILY PROTEIN"/>
    <property type="match status" value="1"/>
</dbReference>
<organism evidence="2 3">
    <name type="scientific">Herbiconiux oxytropis</name>
    <dbReference type="NCBI Taxonomy" id="2970915"/>
    <lineage>
        <taxon>Bacteria</taxon>
        <taxon>Bacillati</taxon>
        <taxon>Actinomycetota</taxon>
        <taxon>Actinomycetes</taxon>
        <taxon>Micrococcales</taxon>
        <taxon>Microbacteriaceae</taxon>
        <taxon>Herbiconiux</taxon>
    </lineage>
</organism>
<sequence>MDSPQLPRPSAALDGSSGGVLVVGAGIAGLACAIALREAGVPVTVVDRGRRPGGRMSGRRLHGRPVDLGAAYFTVPDATGPGGSGGSGFAAVVAEWTARGLARGWTDTLTVLEPGTSDTTTGPLRHAAPAGLRSLVGDLADAAVRAGAVLQLEHEVTEVHPGGTVRVEGSGAAPYDTVVLAMPEPQAVRLLPDDSAVRAQLDVETWEPVISVALGYPQRSWPAELHGAFVNGSDVISFLADDGDRRGDGAPVLVAHTTADLAHRHLDDPESAVPAVIAEVEALLGLDPAGPPVWTHAHRWTFARATSTHPEPYLLDGRLAVCGDAWGGRTSVATAWESGHALGRALGSVLGSPTGKATGDAPTAAG</sequence>
<keyword evidence="3" id="KW-1185">Reference proteome</keyword>
<dbReference type="AlphaFoldDB" id="A0AA41XGH4"/>
<evidence type="ECO:0000259" key="1">
    <source>
        <dbReference type="Pfam" id="PF01593"/>
    </source>
</evidence>
<evidence type="ECO:0000313" key="2">
    <source>
        <dbReference type="EMBL" id="MCS5727767.1"/>
    </source>
</evidence>